<dbReference type="OrthoDB" id="10450449at2759"/>
<gene>
    <name evidence="2" type="ORF">RSOLAG1IB_03633</name>
</gene>
<sequence>MRTHDGFLIQYGEEDSAIDLHHGLDKHGNPMSLWAGRPQDSAQRWKLERISGEVGGEIAETVEDRIAVLSNQVRKRDVEIATKDAEIARKDRLLAQKEKEVRELQEVLQTYREVSPAVVRAQLAELRDKIGGLEYLLKPREGLPEGQNNIN</sequence>
<feature type="coiled-coil region" evidence="1">
    <location>
        <begin position="87"/>
        <end position="114"/>
    </location>
</feature>
<proteinExistence type="predicted"/>
<dbReference type="EMBL" id="LN679103">
    <property type="protein sequence ID" value="CEL59700.1"/>
    <property type="molecule type" value="Genomic_DNA"/>
</dbReference>
<evidence type="ECO:0000313" key="3">
    <source>
        <dbReference type="Proteomes" id="UP000059188"/>
    </source>
</evidence>
<dbReference type="Proteomes" id="UP000059188">
    <property type="component" value="Unassembled WGS sequence"/>
</dbReference>
<evidence type="ECO:0000256" key="1">
    <source>
        <dbReference type="SAM" id="Coils"/>
    </source>
</evidence>
<organism evidence="2 3">
    <name type="scientific">Thanatephorus cucumeris (strain AG1-IB / isolate 7/3/14)</name>
    <name type="common">Lettuce bottom rot fungus</name>
    <name type="synonym">Rhizoctonia solani</name>
    <dbReference type="NCBI Taxonomy" id="1108050"/>
    <lineage>
        <taxon>Eukaryota</taxon>
        <taxon>Fungi</taxon>
        <taxon>Dikarya</taxon>
        <taxon>Basidiomycota</taxon>
        <taxon>Agaricomycotina</taxon>
        <taxon>Agaricomycetes</taxon>
        <taxon>Cantharellales</taxon>
        <taxon>Ceratobasidiaceae</taxon>
        <taxon>Rhizoctonia</taxon>
        <taxon>Rhizoctonia solani AG-1</taxon>
    </lineage>
</organism>
<dbReference type="AlphaFoldDB" id="A0A0B7FPU9"/>
<accession>A0A0B7FPU9</accession>
<keyword evidence="3" id="KW-1185">Reference proteome</keyword>
<reference evidence="2 3" key="1">
    <citation type="submission" date="2014-11" db="EMBL/GenBank/DDBJ databases">
        <authorList>
            <person name="Wibberg Daniel"/>
        </authorList>
    </citation>
    <scope>NUCLEOTIDE SEQUENCE [LARGE SCALE GENOMIC DNA]</scope>
    <source>
        <strain evidence="2">Rhizoctonia solani AG1-IB 7/3/14</strain>
    </source>
</reference>
<keyword evidence="1" id="KW-0175">Coiled coil</keyword>
<evidence type="ECO:0008006" key="4">
    <source>
        <dbReference type="Google" id="ProtNLM"/>
    </source>
</evidence>
<evidence type="ECO:0000313" key="2">
    <source>
        <dbReference type="EMBL" id="CEL59700.1"/>
    </source>
</evidence>
<protein>
    <recommendedName>
        <fullName evidence="4">Ricin B lectin domain-containing protein</fullName>
    </recommendedName>
</protein>
<name>A0A0B7FPU9_THACB</name>